<feature type="transmembrane region" description="Helical" evidence="2">
    <location>
        <begin position="480"/>
        <end position="498"/>
    </location>
</feature>
<dbReference type="RefSeq" id="WP_182619074.1">
    <property type="nucleotide sequence ID" value="NZ_BAAATF010000004.1"/>
</dbReference>
<dbReference type="AlphaFoldDB" id="A0A7W3JBS2"/>
<dbReference type="EMBL" id="JACGWV010000002">
    <property type="protein sequence ID" value="MBA8809874.1"/>
    <property type="molecule type" value="Genomic_DNA"/>
</dbReference>
<evidence type="ECO:0000256" key="1">
    <source>
        <dbReference type="SAM" id="MobiDB-lite"/>
    </source>
</evidence>
<feature type="transmembrane region" description="Helical" evidence="2">
    <location>
        <begin position="572"/>
        <end position="591"/>
    </location>
</feature>
<sequence>MGALSGLGLLARRQLRTSWGATAALGVVAFLAAGVLSTAPRAVATMHADQVAYETASASGLARDVISVVGAVPGAAYGMPPGMRPDSDGLTGTPPEPDWAPFLANLDMVRAETPEPLRSAMGAPDFHVTASDPAFTEPVPRSDLSEAKVFLRASPDLAEHGELVEGRWPAATPGPVYEETGEGLADPAPPFEVAVSRAVADAYGWDVGGRYDALSGGGVVRLAERYPALVVTGIFETGDPDADYWLHHSLGARASVIADPNRGLLGTASVYVSPAMIAPLTLGFADTRVWYPVDTDGLTAADVPVLLSQVNGQSAQTFLVPAGPDDPAPMQLRPDSRLSEILERLLAQRTGVDAIVAVLAVGPLGATVAVLALGARLVVDRRRPALALLRARGASGGQLRLLMGGEGLVVGLGSAAAGFAAGLALAAATGIDAPVTAGQVALALAAGLAPAAALALATSPGGLRTTRADLAPRSRSRVRWVLEVLVVAGAALAAWLLLSRGVVAGSGADGGSGVDPLVAAAPLLVSLAVTLLAYRGYPWLALAAERALAPRRDLVPFLGAARATRDPAGGPVPAIALVLAVAVAATSAVLFSTVSGGVVREAWRATGADLRVSGPVVDEQVTEQIGAIDGVTAVTPVGDVGDGLLQGGGSSPRVEVWTVDAAELAVAQQDVEGAPETLAGLGAGADGGAGDDSGDDGGAGDAALPVILTPGAAGPGVGPGTTGVTLATQEGSVPVEIVDVVDELPGLPAGRALVVADADRLEAATGDHAYARVGLVGLTDTADRAAVTAEISRLLPSSVLEDPDQEADAVLAAPISGGLAAAFVLAVLLAGLLCAAAVVMTLMLAAPARARLLAVLQTLGLSPRQGRGLVGWEIGPWAAVALGVGAVLGVVVPELVLAAVDVTALTGGPAQPDAEYDPLLLGAAAAGFVVVVLAGVGVAAALSRRGEVAAQLRMGSND</sequence>
<feature type="compositionally biased region" description="Gly residues" evidence="1">
    <location>
        <begin position="681"/>
        <end position="700"/>
    </location>
</feature>
<protein>
    <submittedName>
        <fullName evidence="3">Putative ABC transport system permease protein</fullName>
    </submittedName>
</protein>
<feature type="transmembrane region" description="Helical" evidence="2">
    <location>
        <begin position="440"/>
        <end position="459"/>
    </location>
</feature>
<accession>A0A7W3JBS2</accession>
<name>A0A7W3JBS2_9MICO</name>
<reference evidence="3 4" key="1">
    <citation type="submission" date="2020-07" db="EMBL/GenBank/DDBJ databases">
        <title>Sequencing the genomes of 1000 actinobacteria strains.</title>
        <authorList>
            <person name="Klenk H.-P."/>
        </authorList>
    </citation>
    <scope>NUCLEOTIDE SEQUENCE [LARGE SCALE GENOMIC DNA]</scope>
    <source>
        <strain evidence="3 4">DSM 44121</strain>
    </source>
</reference>
<feature type="transmembrane region" description="Helical" evidence="2">
    <location>
        <begin position="354"/>
        <end position="379"/>
    </location>
</feature>
<evidence type="ECO:0000256" key="2">
    <source>
        <dbReference type="SAM" id="Phobius"/>
    </source>
</evidence>
<keyword evidence="4" id="KW-1185">Reference proteome</keyword>
<evidence type="ECO:0000313" key="4">
    <source>
        <dbReference type="Proteomes" id="UP000540568"/>
    </source>
</evidence>
<feature type="region of interest" description="Disordered" evidence="1">
    <location>
        <begin position="677"/>
        <end position="700"/>
    </location>
</feature>
<gene>
    <name evidence="3" type="ORF">FHX71_003850</name>
</gene>
<dbReference type="Proteomes" id="UP000540568">
    <property type="component" value="Unassembled WGS sequence"/>
</dbReference>
<dbReference type="GO" id="GO:0098797">
    <property type="term" value="C:plasma membrane protein complex"/>
    <property type="evidence" value="ECO:0007669"/>
    <property type="project" value="TreeGrafter"/>
</dbReference>
<dbReference type="PANTHER" id="PTHR30489">
    <property type="entry name" value="LIPOPROTEIN-RELEASING SYSTEM TRANSMEMBRANE PROTEIN LOLE"/>
    <property type="match status" value="1"/>
</dbReference>
<dbReference type="PANTHER" id="PTHR30489:SF0">
    <property type="entry name" value="LIPOPROTEIN-RELEASING SYSTEM TRANSMEMBRANE PROTEIN LOLE"/>
    <property type="match status" value="1"/>
</dbReference>
<feature type="transmembrane region" description="Helical" evidence="2">
    <location>
        <begin position="919"/>
        <end position="943"/>
    </location>
</feature>
<keyword evidence="2" id="KW-0472">Membrane</keyword>
<keyword evidence="2" id="KW-1133">Transmembrane helix</keyword>
<evidence type="ECO:0000313" key="3">
    <source>
        <dbReference type="EMBL" id="MBA8809874.1"/>
    </source>
</evidence>
<feature type="transmembrane region" description="Helical" evidence="2">
    <location>
        <begin position="819"/>
        <end position="846"/>
    </location>
</feature>
<dbReference type="GO" id="GO:0044874">
    <property type="term" value="P:lipoprotein localization to outer membrane"/>
    <property type="evidence" value="ECO:0007669"/>
    <property type="project" value="TreeGrafter"/>
</dbReference>
<proteinExistence type="predicted"/>
<feature type="transmembrane region" description="Helical" evidence="2">
    <location>
        <begin position="874"/>
        <end position="899"/>
    </location>
</feature>
<feature type="transmembrane region" description="Helical" evidence="2">
    <location>
        <begin position="399"/>
        <end position="428"/>
    </location>
</feature>
<keyword evidence="2" id="KW-0812">Transmembrane</keyword>
<feature type="transmembrane region" description="Helical" evidence="2">
    <location>
        <begin position="518"/>
        <end position="537"/>
    </location>
</feature>
<dbReference type="InterPro" id="IPR051447">
    <property type="entry name" value="Lipoprotein-release_system"/>
</dbReference>
<organism evidence="3 4">
    <name type="scientific">Promicromonospora sukumoe</name>
    <dbReference type="NCBI Taxonomy" id="88382"/>
    <lineage>
        <taxon>Bacteria</taxon>
        <taxon>Bacillati</taxon>
        <taxon>Actinomycetota</taxon>
        <taxon>Actinomycetes</taxon>
        <taxon>Micrococcales</taxon>
        <taxon>Promicromonosporaceae</taxon>
        <taxon>Promicromonospora</taxon>
    </lineage>
</organism>
<comment type="caution">
    <text evidence="3">The sequence shown here is derived from an EMBL/GenBank/DDBJ whole genome shotgun (WGS) entry which is preliminary data.</text>
</comment>